<evidence type="ECO:0000313" key="3">
    <source>
        <dbReference type="Proteomes" id="UP000228906"/>
    </source>
</evidence>
<proteinExistence type="predicted"/>
<feature type="domain" description="Predicted pPIWI-associating nuclease" evidence="1">
    <location>
        <begin position="13"/>
        <end position="120"/>
    </location>
</feature>
<dbReference type="AlphaFoldDB" id="A0A2H0UXV7"/>
<accession>A0A2H0UXV7</accession>
<evidence type="ECO:0000259" key="1">
    <source>
        <dbReference type="Pfam" id="PF18165"/>
    </source>
</evidence>
<dbReference type="Proteomes" id="UP000228906">
    <property type="component" value="Unassembled WGS sequence"/>
</dbReference>
<dbReference type="EMBL" id="PFAV01000020">
    <property type="protein sequence ID" value="PIR91671.1"/>
    <property type="molecule type" value="Genomic_DNA"/>
</dbReference>
<gene>
    <name evidence="2" type="ORF">COU03_01130</name>
</gene>
<evidence type="ECO:0000313" key="2">
    <source>
        <dbReference type="EMBL" id="PIR91671.1"/>
    </source>
</evidence>
<sequence>MSEYQRKLDELLQEVDPGLVEFRLGCWSAFRAKGYDYVGQASSSMRRLVTDVLVHIAPDDKVTNTDYFKNSPKAKTRKGEISWGARIFCATNYDKNKAEHLERLATGLLSAYGNLSAWDHTPLKLHDFVYGFFVAIEGYLLSLLSEVKKEK</sequence>
<protein>
    <recommendedName>
        <fullName evidence="1">Predicted pPIWI-associating nuclease domain-containing protein</fullName>
    </recommendedName>
</protein>
<reference evidence="3" key="1">
    <citation type="submission" date="2017-09" db="EMBL/GenBank/DDBJ databases">
        <title>Depth-based differentiation of microbial function through sediment-hosted aquifers and enrichment of novel symbionts in the deep terrestrial subsurface.</title>
        <authorList>
            <person name="Probst A.J."/>
            <person name="Ladd B."/>
            <person name="Jarett J.K."/>
            <person name="Geller-Mcgrath D.E."/>
            <person name="Sieber C.M.K."/>
            <person name="Emerson J.B."/>
            <person name="Anantharaman K."/>
            <person name="Thomas B.C."/>
            <person name="Malmstrom R."/>
            <person name="Stieglmeier M."/>
            <person name="Klingl A."/>
            <person name="Woyke T."/>
            <person name="Ryan C.M."/>
            <person name="Banfield J.F."/>
        </authorList>
    </citation>
    <scope>NUCLEOTIDE SEQUENCE [LARGE SCALE GENOMIC DNA]</scope>
</reference>
<comment type="caution">
    <text evidence="2">The sequence shown here is derived from an EMBL/GenBank/DDBJ whole genome shotgun (WGS) entry which is preliminary data.</text>
</comment>
<organism evidence="2 3">
    <name type="scientific">bacterium (Candidatus Gribaldobacteria) CG10_big_fil_rev_8_21_14_0_10_41_12</name>
    <dbReference type="NCBI Taxonomy" id="2014277"/>
    <lineage>
        <taxon>Bacteria</taxon>
        <taxon>Candidatus Gribaldobacteria</taxon>
    </lineage>
</organism>
<name>A0A2H0UXV7_9BACT</name>
<dbReference type="Pfam" id="PF18165">
    <property type="entry name" value="pP_pnuc_1"/>
    <property type="match status" value="1"/>
</dbReference>
<dbReference type="InterPro" id="IPR040556">
    <property type="entry name" value="pP_pnuc_1"/>
</dbReference>